<name>A0ACB0L5R1_TRIPR</name>
<proteinExistence type="predicted"/>
<organism evidence="1 2">
    <name type="scientific">Trifolium pratense</name>
    <name type="common">Red clover</name>
    <dbReference type="NCBI Taxonomy" id="57577"/>
    <lineage>
        <taxon>Eukaryota</taxon>
        <taxon>Viridiplantae</taxon>
        <taxon>Streptophyta</taxon>
        <taxon>Embryophyta</taxon>
        <taxon>Tracheophyta</taxon>
        <taxon>Spermatophyta</taxon>
        <taxon>Magnoliopsida</taxon>
        <taxon>eudicotyledons</taxon>
        <taxon>Gunneridae</taxon>
        <taxon>Pentapetalae</taxon>
        <taxon>rosids</taxon>
        <taxon>fabids</taxon>
        <taxon>Fabales</taxon>
        <taxon>Fabaceae</taxon>
        <taxon>Papilionoideae</taxon>
        <taxon>50 kb inversion clade</taxon>
        <taxon>NPAAA clade</taxon>
        <taxon>Hologalegina</taxon>
        <taxon>IRL clade</taxon>
        <taxon>Trifolieae</taxon>
        <taxon>Trifolium</taxon>
    </lineage>
</organism>
<reference evidence="1" key="1">
    <citation type="submission" date="2023-10" db="EMBL/GenBank/DDBJ databases">
        <authorList>
            <person name="Rodriguez Cubillos JULIANA M."/>
            <person name="De Vega J."/>
        </authorList>
    </citation>
    <scope>NUCLEOTIDE SEQUENCE</scope>
</reference>
<gene>
    <name evidence="1" type="ORF">MILVUS5_LOCUS29272</name>
</gene>
<evidence type="ECO:0000313" key="1">
    <source>
        <dbReference type="EMBL" id="CAJ2663940.1"/>
    </source>
</evidence>
<comment type="caution">
    <text evidence="1">The sequence shown here is derived from an EMBL/GenBank/DDBJ whole genome shotgun (WGS) entry which is preliminary data.</text>
</comment>
<keyword evidence="2" id="KW-1185">Reference proteome</keyword>
<protein>
    <submittedName>
        <fullName evidence="1">Uncharacterized protein</fullName>
    </submittedName>
</protein>
<sequence length="125" mass="14359">MVQHQQESVGNHEADSLQGVFTSHNTSNKLKQEMEEKRRQDKEATETKIQQEKEAIERKLQILLKAIVNQNTANLDVEALQALISAPTTDAPNDNEKINNDDIEEEMQDHGEEEEEEEEELDVYV</sequence>
<dbReference type="Proteomes" id="UP001177021">
    <property type="component" value="Unassembled WGS sequence"/>
</dbReference>
<evidence type="ECO:0000313" key="2">
    <source>
        <dbReference type="Proteomes" id="UP001177021"/>
    </source>
</evidence>
<dbReference type="EMBL" id="CASHSV030000409">
    <property type="protein sequence ID" value="CAJ2663940.1"/>
    <property type="molecule type" value="Genomic_DNA"/>
</dbReference>
<accession>A0ACB0L5R1</accession>